<gene>
    <name evidence="2" type="ORF">Pla22_37030</name>
</gene>
<feature type="transmembrane region" description="Helical" evidence="1">
    <location>
        <begin position="41"/>
        <end position="61"/>
    </location>
</feature>
<organism evidence="2 3">
    <name type="scientific">Rubripirellula amarantea</name>
    <dbReference type="NCBI Taxonomy" id="2527999"/>
    <lineage>
        <taxon>Bacteria</taxon>
        <taxon>Pseudomonadati</taxon>
        <taxon>Planctomycetota</taxon>
        <taxon>Planctomycetia</taxon>
        <taxon>Pirellulales</taxon>
        <taxon>Pirellulaceae</taxon>
        <taxon>Rubripirellula</taxon>
    </lineage>
</organism>
<dbReference type="OrthoDB" id="257936at2"/>
<protein>
    <submittedName>
        <fullName evidence="2">Uncharacterized protein</fullName>
    </submittedName>
</protein>
<dbReference type="Proteomes" id="UP000316598">
    <property type="component" value="Unassembled WGS sequence"/>
</dbReference>
<reference evidence="2 3" key="1">
    <citation type="submission" date="2019-02" db="EMBL/GenBank/DDBJ databases">
        <title>Deep-cultivation of Planctomycetes and their phenomic and genomic characterization uncovers novel biology.</title>
        <authorList>
            <person name="Wiegand S."/>
            <person name="Jogler M."/>
            <person name="Boedeker C."/>
            <person name="Pinto D."/>
            <person name="Vollmers J."/>
            <person name="Rivas-Marin E."/>
            <person name="Kohn T."/>
            <person name="Peeters S.H."/>
            <person name="Heuer A."/>
            <person name="Rast P."/>
            <person name="Oberbeckmann S."/>
            <person name="Bunk B."/>
            <person name="Jeske O."/>
            <person name="Meyerdierks A."/>
            <person name="Storesund J.E."/>
            <person name="Kallscheuer N."/>
            <person name="Luecker S."/>
            <person name="Lage O.M."/>
            <person name="Pohl T."/>
            <person name="Merkel B.J."/>
            <person name="Hornburger P."/>
            <person name="Mueller R.-W."/>
            <person name="Bruemmer F."/>
            <person name="Labrenz M."/>
            <person name="Spormann A.M."/>
            <person name="Op Den Camp H."/>
            <person name="Overmann J."/>
            <person name="Amann R."/>
            <person name="Jetten M.S.M."/>
            <person name="Mascher T."/>
            <person name="Medema M.H."/>
            <person name="Devos D.P."/>
            <person name="Kaster A.-K."/>
            <person name="Ovreas L."/>
            <person name="Rohde M."/>
            <person name="Galperin M.Y."/>
            <person name="Jogler C."/>
        </authorList>
    </citation>
    <scope>NUCLEOTIDE SEQUENCE [LARGE SCALE GENOMIC DNA]</scope>
    <source>
        <strain evidence="2 3">Pla22</strain>
    </source>
</reference>
<evidence type="ECO:0000256" key="1">
    <source>
        <dbReference type="SAM" id="Phobius"/>
    </source>
</evidence>
<keyword evidence="1" id="KW-0812">Transmembrane</keyword>
<name>A0A5C5WJY9_9BACT</name>
<proteinExistence type="predicted"/>
<accession>A0A5C5WJY9</accession>
<keyword evidence="1" id="KW-0472">Membrane</keyword>
<dbReference type="EMBL" id="SJPI01000002">
    <property type="protein sequence ID" value="TWT50960.1"/>
    <property type="molecule type" value="Genomic_DNA"/>
</dbReference>
<feature type="transmembrane region" description="Helical" evidence="1">
    <location>
        <begin position="81"/>
        <end position="102"/>
    </location>
</feature>
<dbReference type="AlphaFoldDB" id="A0A5C5WJY9"/>
<comment type="caution">
    <text evidence="2">The sequence shown here is derived from an EMBL/GenBank/DDBJ whole genome shotgun (WGS) entry which is preliminary data.</text>
</comment>
<sequence length="195" mass="22388">MSQEKFDLSATDPFDRHAKERPFVASVVSSGWVLFRTHAPLLLLFGVPLIAIQTDAVWFNFPLGKGATIPGPWERSVMSYIFLALFGMCLVEALLSTVRLALDPTAIVITEEGVQGYHAWLRRSFRWCDVSHVRRSGNRLLIHKRATSKLLREWNRHSRPGGRYHWSKLLVVELNCVDQSADSIFYEINRHWKPS</sequence>
<evidence type="ECO:0000313" key="2">
    <source>
        <dbReference type="EMBL" id="TWT50960.1"/>
    </source>
</evidence>
<evidence type="ECO:0000313" key="3">
    <source>
        <dbReference type="Proteomes" id="UP000316598"/>
    </source>
</evidence>
<dbReference type="RefSeq" id="WP_146516084.1">
    <property type="nucleotide sequence ID" value="NZ_SJPI01000002.1"/>
</dbReference>
<keyword evidence="3" id="KW-1185">Reference proteome</keyword>
<keyword evidence="1" id="KW-1133">Transmembrane helix</keyword>